<protein>
    <submittedName>
        <fullName evidence="2">Glyoxalase/bleomycin resistance protein/dioxygenase</fullName>
    </submittedName>
</protein>
<dbReference type="GO" id="GO:0051213">
    <property type="term" value="F:dioxygenase activity"/>
    <property type="evidence" value="ECO:0007669"/>
    <property type="project" value="UniProtKB-KW"/>
</dbReference>
<dbReference type="EMBL" id="CP000091">
    <property type="protein sequence ID" value="AAZ63426.1"/>
    <property type="molecule type" value="Genomic_DNA"/>
</dbReference>
<dbReference type="InterPro" id="IPR004360">
    <property type="entry name" value="Glyas_Fos-R_dOase_dom"/>
</dbReference>
<feature type="domain" description="VOC" evidence="1">
    <location>
        <begin position="27"/>
        <end position="142"/>
    </location>
</feature>
<dbReference type="STRING" id="264198.Reut_B4070"/>
<dbReference type="Gene3D" id="3.10.180.10">
    <property type="entry name" value="2,3-Dihydroxybiphenyl 1,2-Dioxygenase, domain 1"/>
    <property type="match status" value="1"/>
</dbReference>
<dbReference type="SUPFAM" id="SSF54593">
    <property type="entry name" value="Glyoxalase/Bleomycin resistance protein/Dihydroxybiphenyl dioxygenase"/>
    <property type="match status" value="1"/>
</dbReference>
<proteinExistence type="predicted"/>
<dbReference type="OrthoDB" id="9803104at2"/>
<dbReference type="HOGENOM" id="CLU_046006_15_3_4"/>
<evidence type="ECO:0000313" key="2">
    <source>
        <dbReference type="EMBL" id="AAZ63426.1"/>
    </source>
</evidence>
<organism evidence="2">
    <name type="scientific">Cupriavidus pinatubonensis (strain JMP 134 / LMG 1197)</name>
    <name type="common">Cupriavidus necator (strain JMP 134)</name>
    <dbReference type="NCBI Taxonomy" id="264198"/>
    <lineage>
        <taxon>Bacteria</taxon>
        <taxon>Pseudomonadati</taxon>
        <taxon>Pseudomonadota</taxon>
        <taxon>Betaproteobacteria</taxon>
        <taxon>Burkholderiales</taxon>
        <taxon>Burkholderiaceae</taxon>
        <taxon>Cupriavidus</taxon>
    </lineage>
</organism>
<dbReference type="InterPro" id="IPR037523">
    <property type="entry name" value="VOC_core"/>
</dbReference>
<dbReference type="AlphaFoldDB" id="Q46TV8"/>
<gene>
    <name evidence="2" type="ordered locus">Reut_B4070</name>
</gene>
<dbReference type="KEGG" id="reu:Reut_B4070"/>
<dbReference type="PANTHER" id="PTHR36503">
    <property type="entry name" value="BLR2520 PROTEIN"/>
    <property type="match status" value="1"/>
</dbReference>
<dbReference type="PANTHER" id="PTHR36503:SF1">
    <property type="entry name" value="BLR2520 PROTEIN"/>
    <property type="match status" value="1"/>
</dbReference>
<keyword evidence="2" id="KW-0560">Oxidoreductase</keyword>
<reference evidence="2" key="1">
    <citation type="submission" date="2005-08" db="EMBL/GenBank/DDBJ databases">
        <title>Complete sequence of chromosome 2 of Ralstonia eutropha JMP134.</title>
        <authorList>
            <person name="Copeland A."/>
            <person name="Lucas S."/>
            <person name="Lapidus A."/>
            <person name="Barry K."/>
            <person name="Detter J.C."/>
            <person name="Glavina T."/>
            <person name="Hammon N."/>
            <person name="Israni S."/>
            <person name="Pitluck S."/>
            <person name="Goltsman E."/>
            <person name="Martinez M."/>
            <person name="Schmutz J."/>
            <person name="Larimer F."/>
            <person name="Land M."/>
            <person name="Lykidis A."/>
            <person name="Richardson P."/>
        </authorList>
    </citation>
    <scope>NUCLEOTIDE SEQUENCE [LARGE SCALE GENOMIC DNA]</scope>
    <source>
        <strain evidence="2">JMP134</strain>
    </source>
</reference>
<accession>Q46TV8</accession>
<dbReference type="Pfam" id="PF00903">
    <property type="entry name" value="Glyoxalase"/>
    <property type="match status" value="1"/>
</dbReference>
<dbReference type="CDD" id="cd16355">
    <property type="entry name" value="VOC_like"/>
    <property type="match status" value="1"/>
</dbReference>
<sequence>MPNPAILWGTFARIQKECRMPQPTDLRAYAYVLAVPDLPRSAAYFENALGFSTDWQDGDNWRALSRGSVRVMLGHCPDALPPSQTGDHSYFAYFHVDDIDALHAELASRGAIIAQPPADKPWGMREMALATPDGHRMMVGQELVR</sequence>
<evidence type="ECO:0000259" key="1">
    <source>
        <dbReference type="PROSITE" id="PS51819"/>
    </source>
</evidence>
<dbReference type="PROSITE" id="PS51819">
    <property type="entry name" value="VOC"/>
    <property type="match status" value="1"/>
</dbReference>
<dbReference type="InterPro" id="IPR029068">
    <property type="entry name" value="Glyas_Bleomycin-R_OHBP_Dase"/>
</dbReference>
<dbReference type="eggNOG" id="COG0346">
    <property type="taxonomic scope" value="Bacteria"/>
</dbReference>
<keyword evidence="2" id="KW-0223">Dioxygenase</keyword>
<name>Q46TV8_CUPPJ</name>